<dbReference type="AlphaFoldDB" id="A0A5B9QBF4"/>
<dbReference type="OrthoDB" id="279278at2"/>
<evidence type="ECO:0000313" key="2">
    <source>
        <dbReference type="Proteomes" id="UP000323917"/>
    </source>
</evidence>
<dbReference type="KEGG" id="bgok:Pr1d_36910"/>
<evidence type="ECO:0008006" key="3">
    <source>
        <dbReference type="Google" id="ProtNLM"/>
    </source>
</evidence>
<evidence type="ECO:0000313" key="1">
    <source>
        <dbReference type="EMBL" id="QEG36377.1"/>
    </source>
</evidence>
<reference evidence="1 2" key="1">
    <citation type="submission" date="2019-08" db="EMBL/GenBank/DDBJ databases">
        <title>Deep-cultivation of Planctomycetes and their phenomic and genomic characterization uncovers novel biology.</title>
        <authorList>
            <person name="Wiegand S."/>
            <person name="Jogler M."/>
            <person name="Boedeker C."/>
            <person name="Pinto D."/>
            <person name="Vollmers J."/>
            <person name="Rivas-Marin E."/>
            <person name="Kohn T."/>
            <person name="Peeters S.H."/>
            <person name="Heuer A."/>
            <person name="Rast P."/>
            <person name="Oberbeckmann S."/>
            <person name="Bunk B."/>
            <person name="Jeske O."/>
            <person name="Meyerdierks A."/>
            <person name="Storesund J.E."/>
            <person name="Kallscheuer N."/>
            <person name="Luecker S."/>
            <person name="Lage O.M."/>
            <person name="Pohl T."/>
            <person name="Merkel B.J."/>
            <person name="Hornburger P."/>
            <person name="Mueller R.-W."/>
            <person name="Bruemmer F."/>
            <person name="Labrenz M."/>
            <person name="Spormann A.M."/>
            <person name="Op den Camp H."/>
            <person name="Overmann J."/>
            <person name="Amann R."/>
            <person name="Jetten M.S.M."/>
            <person name="Mascher T."/>
            <person name="Medema M.H."/>
            <person name="Devos D.P."/>
            <person name="Kaster A.-K."/>
            <person name="Ovreas L."/>
            <person name="Rohde M."/>
            <person name="Galperin M.Y."/>
            <person name="Jogler C."/>
        </authorList>
    </citation>
    <scope>NUCLEOTIDE SEQUENCE [LARGE SCALE GENOMIC DNA]</scope>
    <source>
        <strain evidence="1 2">Pr1d</strain>
    </source>
</reference>
<protein>
    <recommendedName>
        <fullName evidence="3">Carboxypeptidase regulatory-like domain-containing protein</fullName>
    </recommendedName>
</protein>
<dbReference type="Proteomes" id="UP000323917">
    <property type="component" value="Chromosome"/>
</dbReference>
<organism evidence="1 2">
    <name type="scientific">Bythopirellula goksoeyrii</name>
    <dbReference type="NCBI Taxonomy" id="1400387"/>
    <lineage>
        <taxon>Bacteria</taxon>
        <taxon>Pseudomonadati</taxon>
        <taxon>Planctomycetota</taxon>
        <taxon>Planctomycetia</taxon>
        <taxon>Pirellulales</taxon>
        <taxon>Lacipirellulaceae</taxon>
        <taxon>Bythopirellula</taxon>
    </lineage>
</organism>
<dbReference type="EMBL" id="CP042913">
    <property type="protein sequence ID" value="QEG36377.1"/>
    <property type="molecule type" value="Genomic_DNA"/>
</dbReference>
<accession>A0A5B9QBF4</accession>
<keyword evidence="2" id="KW-1185">Reference proteome</keyword>
<name>A0A5B9QBF4_9BACT</name>
<gene>
    <name evidence="1" type="ORF">Pr1d_36910</name>
</gene>
<proteinExistence type="predicted"/>
<sequence>MIGPQHGPARCSSSLYKSVGFSSQPYARVFGTTRSLTPPKPIWGETFAGTIRLSLVFLALSLVGCGQRLPFVSGSVALDGELVRGSDNLQCIVLFFPANGNGAPAIANVDGSGKFILETGSTKGALEGKYDVAISVSEITPSKDGGNPHIRQLAAEKYADPSTSGWTVEVVPGSNEFDFAIEKGDQNLRRSNKDG</sequence>